<feature type="transmembrane region" description="Helical" evidence="8">
    <location>
        <begin position="91"/>
        <end position="112"/>
    </location>
</feature>
<sequence>MNLRQLAFHDHPNTIFCFLAGATSAFAFTPTSTAIPIILALSTLLVYSPILFRKFDRARNVSLLIITLSLGSCTFRLQPSLRALSTPGGSIVALWLSSATLSSFAVFTLFLYTKLSTRATSHVARVFIFPALWATVWCTVAALSPVGHLSTWSLADHADAYNWMTPFFGSTSKDWIVGAWAVVLANACTYWYMGAAEEEHNDDLFRAPDEPRKPITSSGHAVGTLAMLLVLLSLPSFILSDLPLPISSIDSVTPVSVACINPPRHHIKNQIPTLHDYIQETKQMQSSAKILLWPEGAVVFSSEQEREDAFVQIRSLSAGSYVGVSFEEVVAEASNPTGQNHYTRTGLALIDQKSNDTYLEYYKRNLVPFAESYRLRHSTNNPPLYEASFSPPNGISQGKWGNRTRSLPLTASICLDFATPSPFSSLESRPGLILAPARTWDRAVGQAMWLQARQRAAELDTMILWCDGGEGGVSGVAGGGFNDPIHVGSGSFVQTIGIQYPFNSHRTVYAGYGDSALLLYWIFVVGPELLVAISFGGRLGGVQRVWRTFRQRLLGRSQPGIPNLIDIENDG</sequence>
<evidence type="ECO:0000256" key="8">
    <source>
        <dbReference type="SAM" id="Phobius"/>
    </source>
</evidence>
<dbReference type="InterPro" id="IPR003010">
    <property type="entry name" value="C-N_Hydrolase"/>
</dbReference>
<evidence type="ECO:0000259" key="9">
    <source>
        <dbReference type="PROSITE" id="PS50263"/>
    </source>
</evidence>
<keyword evidence="5 8" id="KW-1133">Transmembrane helix</keyword>
<feature type="domain" description="CN hydrolase" evidence="9">
    <location>
        <begin position="253"/>
        <end position="508"/>
    </location>
</feature>
<comment type="subcellular location">
    <subcellularLocation>
        <location evidence="1">Cell membrane</location>
        <topology evidence="1">Multi-pass membrane protein</topology>
    </subcellularLocation>
</comment>
<dbReference type="PROSITE" id="PS50263">
    <property type="entry name" value="CN_HYDROLASE"/>
    <property type="match status" value="1"/>
</dbReference>
<protein>
    <recommendedName>
        <fullName evidence="9">CN hydrolase domain-containing protein</fullName>
    </recommendedName>
</protein>
<dbReference type="GO" id="GO:0042158">
    <property type="term" value="P:lipoprotein biosynthetic process"/>
    <property type="evidence" value="ECO:0007669"/>
    <property type="project" value="InterPro"/>
</dbReference>
<feature type="transmembrane region" description="Helical" evidence="8">
    <location>
        <begin position="34"/>
        <end position="52"/>
    </location>
</feature>
<keyword evidence="3" id="KW-0808">Transferase</keyword>
<keyword evidence="7" id="KW-0012">Acyltransferase</keyword>
<feature type="transmembrane region" description="Helical" evidence="8">
    <location>
        <begin position="124"/>
        <end position="144"/>
    </location>
</feature>
<keyword evidence="6 8" id="KW-0472">Membrane</keyword>
<proteinExistence type="predicted"/>
<evidence type="ECO:0000256" key="4">
    <source>
        <dbReference type="ARBA" id="ARBA00022692"/>
    </source>
</evidence>
<keyword evidence="2" id="KW-1003">Cell membrane</keyword>
<evidence type="ECO:0000256" key="7">
    <source>
        <dbReference type="ARBA" id="ARBA00023315"/>
    </source>
</evidence>
<keyword evidence="11" id="KW-1185">Reference proteome</keyword>
<dbReference type="InterPro" id="IPR036526">
    <property type="entry name" value="C-N_Hydrolase_sf"/>
</dbReference>
<dbReference type="InterPro" id="IPR004563">
    <property type="entry name" value="Apolipo_AcylTrfase"/>
</dbReference>
<dbReference type="GO" id="GO:0016410">
    <property type="term" value="F:N-acyltransferase activity"/>
    <property type="evidence" value="ECO:0007669"/>
    <property type="project" value="InterPro"/>
</dbReference>
<accession>A0A8H5AY59</accession>
<name>A0A8H5AY59_9AGAR</name>
<evidence type="ECO:0000256" key="6">
    <source>
        <dbReference type="ARBA" id="ARBA00023136"/>
    </source>
</evidence>
<comment type="caution">
    <text evidence="10">The sequence shown here is derived from an EMBL/GenBank/DDBJ whole genome shotgun (WGS) entry which is preliminary data.</text>
</comment>
<dbReference type="EMBL" id="JAACJJ010000056">
    <property type="protein sequence ID" value="KAF5313089.1"/>
    <property type="molecule type" value="Genomic_DNA"/>
</dbReference>
<evidence type="ECO:0000256" key="5">
    <source>
        <dbReference type="ARBA" id="ARBA00022989"/>
    </source>
</evidence>
<dbReference type="PANTHER" id="PTHR38686:SF1">
    <property type="entry name" value="APOLIPOPROTEIN N-ACYLTRANSFERASE"/>
    <property type="match status" value="1"/>
</dbReference>
<evidence type="ECO:0000256" key="1">
    <source>
        <dbReference type="ARBA" id="ARBA00004651"/>
    </source>
</evidence>
<evidence type="ECO:0000313" key="10">
    <source>
        <dbReference type="EMBL" id="KAF5313089.1"/>
    </source>
</evidence>
<evidence type="ECO:0000256" key="3">
    <source>
        <dbReference type="ARBA" id="ARBA00022679"/>
    </source>
</evidence>
<evidence type="ECO:0000256" key="2">
    <source>
        <dbReference type="ARBA" id="ARBA00022475"/>
    </source>
</evidence>
<organism evidence="10 11">
    <name type="scientific">Psilocybe cf. subviscida</name>
    <dbReference type="NCBI Taxonomy" id="2480587"/>
    <lineage>
        <taxon>Eukaryota</taxon>
        <taxon>Fungi</taxon>
        <taxon>Dikarya</taxon>
        <taxon>Basidiomycota</taxon>
        <taxon>Agaricomycotina</taxon>
        <taxon>Agaricomycetes</taxon>
        <taxon>Agaricomycetidae</taxon>
        <taxon>Agaricales</taxon>
        <taxon>Agaricineae</taxon>
        <taxon>Strophariaceae</taxon>
        <taxon>Psilocybe</taxon>
    </lineage>
</organism>
<feature type="transmembrane region" description="Helical" evidence="8">
    <location>
        <begin position="214"/>
        <end position="238"/>
    </location>
</feature>
<dbReference type="GO" id="GO:0005886">
    <property type="term" value="C:plasma membrane"/>
    <property type="evidence" value="ECO:0007669"/>
    <property type="project" value="UniProtKB-SubCell"/>
</dbReference>
<dbReference type="OrthoDB" id="2626014at2759"/>
<dbReference type="SUPFAM" id="SSF56317">
    <property type="entry name" value="Carbon-nitrogen hydrolase"/>
    <property type="match status" value="1"/>
</dbReference>
<keyword evidence="4 8" id="KW-0812">Transmembrane</keyword>
<feature type="transmembrane region" description="Helical" evidence="8">
    <location>
        <begin position="61"/>
        <end position="79"/>
    </location>
</feature>
<evidence type="ECO:0000313" key="11">
    <source>
        <dbReference type="Proteomes" id="UP000567179"/>
    </source>
</evidence>
<feature type="transmembrane region" description="Helical" evidence="8">
    <location>
        <begin position="518"/>
        <end position="540"/>
    </location>
</feature>
<dbReference type="PANTHER" id="PTHR38686">
    <property type="entry name" value="APOLIPOPROTEIN N-ACYLTRANSFERASE"/>
    <property type="match status" value="1"/>
</dbReference>
<reference evidence="10 11" key="1">
    <citation type="journal article" date="2020" name="ISME J.">
        <title>Uncovering the hidden diversity of litter-decomposition mechanisms in mushroom-forming fungi.</title>
        <authorList>
            <person name="Floudas D."/>
            <person name="Bentzer J."/>
            <person name="Ahren D."/>
            <person name="Johansson T."/>
            <person name="Persson P."/>
            <person name="Tunlid A."/>
        </authorList>
    </citation>
    <scope>NUCLEOTIDE SEQUENCE [LARGE SCALE GENOMIC DNA]</scope>
    <source>
        <strain evidence="10 11">CBS 101986</strain>
    </source>
</reference>
<dbReference type="Proteomes" id="UP000567179">
    <property type="component" value="Unassembled WGS sequence"/>
</dbReference>
<gene>
    <name evidence="10" type="ORF">D9619_002912</name>
</gene>
<feature type="transmembrane region" description="Helical" evidence="8">
    <location>
        <begin position="175"/>
        <end position="193"/>
    </location>
</feature>
<dbReference type="AlphaFoldDB" id="A0A8H5AY59"/>
<dbReference type="Gene3D" id="3.60.110.10">
    <property type="entry name" value="Carbon-nitrogen hydrolase"/>
    <property type="match status" value="1"/>
</dbReference>